<name>A0AAU7K6A2_9SPHI</name>
<feature type="domain" description="IPT/TIG" evidence="3">
    <location>
        <begin position="44"/>
        <end position="113"/>
    </location>
</feature>
<dbReference type="Pfam" id="PF01833">
    <property type="entry name" value="TIG"/>
    <property type="match status" value="1"/>
</dbReference>
<dbReference type="Gene3D" id="2.60.40.10">
    <property type="entry name" value="Immunoglobulins"/>
    <property type="match status" value="1"/>
</dbReference>
<evidence type="ECO:0000256" key="1">
    <source>
        <dbReference type="SAM" id="MobiDB-lite"/>
    </source>
</evidence>
<evidence type="ECO:0000313" key="4">
    <source>
        <dbReference type="EMBL" id="XBO48038.1"/>
    </source>
</evidence>
<evidence type="ECO:0000256" key="2">
    <source>
        <dbReference type="SAM" id="SignalP"/>
    </source>
</evidence>
<feature type="chain" id="PRO_5043761638" evidence="2">
    <location>
        <begin position="21"/>
        <end position="463"/>
    </location>
</feature>
<dbReference type="PROSITE" id="PS51257">
    <property type="entry name" value="PROKAR_LIPOPROTEIN"/>
    <property type="match status" value="1"/>
</dbReference>
<proteinExistence type="predicted"/>
<feature type="signal peptide" evidence="2">
    <location>
        <begin position="1"/>
        <end position="20"/>
    </location>
</feature>
<gene>
    <name evidence="4" type="ORF">ABEG20_00295</name>
</gene>
<protein>
    <submittedName>
        <fullName evidence="4">IPT/TIG domain-containing protein</fullName>
    </submittedName>
</protein>
<dbReference type="EMBL" id="CP157485">
    <property type="protein sequence ID" value="XBO48038.1"/>
    <property type="molecule type" value="Genomic_DNA"/>
</dbReference>
<dbReference type="AlphaFoldDB" id="A0AAU7K6A2"/>
<dbReference type="RefSeq" id="WP_406825427.1">
    <property type="nucleotide sequence ID" value="NZ_CP157485.1"/>
</dbReference>
<dbReference type="InterPro" id="IPR014756">
    <property type="entry name" value="Ig_E-set"/>
</dbReference>
<sequence length="463" mass="49650">MKLKYLLVFGLFLATACSKTDTPVPEEKPAPVTPPTTGTGGSITISSYAPTSAKAGDELTVTGTGFGTDMSRIIVTFADGTSATVKSVTETKIVLTVPITINGQITFLINGTTLKPTQLFTFVRTSDYIVKTIGVSRIAIVVDANQNLTLAELYGDGNRVILKSGSGNTMTVLGTNISTIPDGLGTQPQGTLPFLDKIIDNGDTAVDTSGTSAFVLKLKGFDKSKTGYNQLNIVLHKLVYKPIAGNAGYKTNLSYNVDFNKANGKTNANYQSAYLNGLFSGNINVTTVEIAKPKSQNPYIIRDQMISGGQAVTGIDIANSLNTKLTNYFYLAKFANSSAESIAVGSPLKYEWVNADNAVIEKATTYTYIAKFSNMMTNGYTNIVQPSDTTNHVFLRITGFDANACGFNQLRLFPAKDGFSDGGMQVVFNDKPNAAPNLDFIKKVYTTSSGLYCIQLQPNFPSY</sequence>
<dbReference type="InterPro" id="IPR002909">
    <property type="entry name" value="IPT_dom"/>
</dbReference>
<keyword evidence="2" id="KW-0732">Signal</keyword>
<dbReference type="SUPFAM" id="SSF81296">
    <property type="entry name" value="E set domains"/>
    <property type="match status" value="1"/>
</dbReference>
<dbReference type="InterPro" id="IPR013783">
    <property type="entry name" value="Ig-like_fold"/>
</dbReference>
<reference evidence="4" key="1">
    <citation type="submission" date="2024-05" db="EMBL/GenBank/DDBJ databases">
        <authorList>
            <person name="Kim S."/>
            <person name="Heo J."/>
            <person name="Choi H."/>
            <person name="Choi Y."/>
            <person name="Kwon S.-W."/>
            <person name="Kim Y."/>
        </authorList>
    </citation>
    <scope>NUCLEOTIDE SEQUENCE</scope>
    <source>
        <strain evidence="4">KACC 23697</strain>
    </source>
</reference>
<accession>A0AAU7K6A2</accession>
<evidence type="ECO:0000259" key="3">
    <source>
        <dbReference type="Pfam" id="PF01833"/>
    </source>
</evidence>
<feature type="region of interest" description="Disordered" evidence="1">
    <location>
        <begin position="20"/>
        <end position="41"/>
    </location>
</feature>
<organism evidence="4">
    <name type="scientific">Pedobacter sp. KACC 23697</name>
    <dbReference type="NCBI Taxonomy" id="3149230"/>
    <lineage>
        <taxon>Bacteria</taxon>
        <taxon>Pseudomonadati</taxon>
        <taxon>Bacteroidota</taxon>
        <taxon>Sphingobacteriia</taxon>
        <taxon>Sphingobacteriales</taxon>
        <taxon>Sphingobacteriaceae</taxon>
        <taxon>Pedobacter</taxon>
    </lineage>
</organism>